<evidence type="ECO:0000256" key="2">
    <source>
        <dbReference type="SAM" id="Coils"/>
    </source>
</evidence>
<evidence type="ECO:0000313" key="4">
    <source>
        <dbReference type="EMBL" id="WOK04510.1"/>
    </source>
</evidence>
<keyword evidence="5" id="KW-1185">Reference proteome</keyword>
<keyword evidence="2" id="KW-0175">Coiled coil</keyword>
<dbReference type="InterPro" id="IPR015943">
    <property type="entry name" value="WD40/YVTN_repeat-like_dom_sf"/>
</dbReference>
<accession>A0ABZ0IKJ2</accession>
<dbReference type="Gene3D" id="2.130.10.10">
    <property type="entry name" value="YVTN repeat-like/Quinoprotein amine dehydrogenase"/>
    <property type="match status" value="3"/>
</dbReference>
<dbReference type="PANTHER" id="PTHR43739">
    <property type="entry name" value="XYLOGLUCANASE (EUROFUNG)"/>
    <property type="match status" value="1"/>
</dbReference>
<dbReference type="Pfam" id="PF15902">
    <property type="entry name" value="Sortilin-Vps10"/>
    <property type="match status" value="1"/>
</dbReference>
<proteinExistence type="predicted"/>
<dbReference type="Proteomes" id="UP001302349">
    <property type="component" value="Chromosome"/>
</dbReference>
<keyword evidence="1" id="KW-0677">Repeat</keyword>
<organism evidence="4 5">
    <name type="scientific">Imperialibacter roseus</name>
    <dbReference type="NCBI Taxonomy" id="1324217"/>
    <lineage>
        <taxon>Bacteria</taxon>
        <taxon>Pseudomonadati</taxon>
        <taxon>Bacteroidota</taxon>
        <taxon>Cytophagia</taxon>
        <taxon>Cytophagales</taxon>
        <taxon>Flammeovirgaceae</taxon>
        <taxon>Imperialibacter</taxon>
    </lineage>
</organism>
<dbReference type="RefSeq" id="WP_317487320.1">
    <property type="nucleotide sequence ID" value="NZ_CP136051.1"/>
</dbReference>
<feature type="coiled-coil region" evidence="2">
    <location>
        <begin position="939"/>
        <end position="966"/>
    </location>
</feature>
<dbReference type="InterPro" id="IPR031778">
    <property type="entry name" value="Sortilin_N"/>
</dbReference>
<dbReference type="InterPro" id="IPR036278">
    <property type="entry name" value="Sialidase_sf"/>
</dbReference>
<protein>
    <recommendedName>
        <fullName evidence="3">Sortilin N-terminal domain-containing protein</fullName>
    </recommendedName>
</protein>
<sequence>MQHLPNRLWSMAFLLLFTSFLSMGQVLDMELLKGIKPRNIGPAGMSGRVTAADVVQSNPDIIYLGTASGGLWKSTGGGTSWKPIFEKEKAASIGSIAIYQKSPDIIWVGTGEGNPRNSQSMGNGVYRSLDAGQTWQHMGLENTRTIHRIFVHPDDPNTVWVGAQGNAWADSPDRGVFKTTDGGKTWKKVLFVNNRTGIADLTIDPTNPNKLIAGMWEYRRWPWFFKSGGEGSGIYVSVDGGENWARRTSDDGLPECEIGKTAIAIAPSNPDVVYALVETKKNALYKSVDGGKKWSKVQDQDVGDRPFYYWDLRVDPRNENTLYNVYGIVKVSIDGGKTFETLAGGDKVHVDHHMFYVLPTDASLMLDGNDGGAYISRDRGKTWRFVENLPVGQFYHVNVDMATPYNVMGGMQDNGSWRGPSQSLHNGGIRNGYWDEIAFGDGFDVVPVPGDLRYGYGMSQGGFLSYLDFETGFSQFIKPNHPDNVFLRFNWNAGIAQDPFDANTIYYGSQFIHKSSDRGQNWSLISSDLTTNDPEKTKLETGGLTFDATGAENHCTILAIAPSPLDKNIIWAGTDDGNVQLTRDGGKTWINLSANIKGMPKGAWIPQINASTYNAGEAFVVVNDYRRGNWAPMVYQTKDFGKTWVNLVSEQKVYGYVLSMVQDPVEPKLIFVGTEFGLYVSIDAGQNFTKWTNDYPTVSTYDLKIHPREHDLVIGTFGRALWVMDDIRPLREMASKGAQVIAQPLYAYPAPDAYLFAYKEAAGTRFHGDAIFRGDDREPGALLSYSVKATSKQDTTIKSDTARLQISDASGTVIRNLFQVVEKPGLQRIIWGLDKKGVRSPESAKPKAGAAEPSGFSVLPGTYTVKYTYAGKEATTKVEVKADPRFTFNQSAAVQMSQRFDRVNAIMEKATAAVDKLNDAKATIAKVNAAMEDSPIEGKEALKKQGAELEKKITELKERLKSKEDVQGIYDDPTVASSRLFMAMYQVGNPYNSLNTNQEWAIAHAEKATDEGVANVDAFFNTEWKAYKEKAGAINFSPFKE</sequence>
<dbReference type="CDD" id="cd15482">
    <property type="entry name" value="Sialidase_non-viral"/>
    <property type="match status" value="1"/>
</dbReference>
<dbReference type="EMBL" id="CP136051">
    <property type="protein sequence ID" value="WOK04510.1"/>
    <property type="molecule type" value="Genomic_DNA"/>
</dbReference>
<reference evidence="4 5" key="1">
    <citation type="journal article" date="2023" name="Microbiol. Resour. Announc.">
        <title>Complete Genome Sequence of Imperialibacter roseus strain P4T.</title>
        <authorList>
            <person name="Tizabi D.R."/>
            <person name="Bachvaroff T."/>
            <person name="Hill R.T."/>
        </authorList>
    </citation>
    <scope>NUCLEOTIDE SEQUENCE [LARGE SCALE GENOMIC DNA]</scope>
    <source>
        <strain evidence="4 5">P4T</strain>
    </source>
</reference>
<dbReference type="InterPro" id="IPR052025">
    <property type="entry name" value="Xyloglucanase_GH74"/>
</dbReference>
<evidence type="ECO:0000259" key="3">
    <source>
        <dbReference type="Pfam" id="PF15902"/>
    </source>
</evidence>
<feature type="domain" description="Sortilin N-terminal" evidence="3">
    <location>
        <begin position="125"/>
        <end position="245"/>
    </location>
</feature>
<evidence type="ECO:0000256" key="1">
    <source>
        <dbReference type="ARBA" id="ARBA00022737"/>
    </source>
</evidence>
<evidence type="ECO:0000313" key="5">
    <source>
        <dbReference type="Proteomes" id="UP001302349"/>
    </source>
</evidence>
<dbReference type="PANTHER" id="PTHR43739:SF5">
    <property type="entry name" value="EXO-ALPHA-SIALIDASE"/>
    <property type="match status" value="1"/>
</dbReference>
<dbReference type="SUPFAM" id="SSF50939">
    <property type="entry name" value="Sialidases"/>
    <property type="match status" value="3"/>
</dbReference>
<name>A0ABZ0IKJ2_9BACT</name>
<gene>
    <name evidence="4" type="ORF">RT717_15625</name>
</gene>